<evidence type="ECO:0000256" key="4">
    <source>
        <dbReference type="ARBA" id="ARBA00023136"/>
    </source>
</evidence>
<feature type="transmembrane region" description="Helical" evidence="6">
    <location>
        <begin position="230"/>
        <end position="252"/>
    </location>
</feature>
<evidence type="ECO:0000256" key="2">
    <source>
        <dbReference type="ARBA" id="ARBA00022692"/>
    </source>
</evidence>
<evidence type="ECO:0000313" key="7">
    <source>
        <dbReference type="EMBL" id="OQA58944.1"/>
    </source>
</evidence>
<dbReference type="Gene3D" id="1.20.1080.10">
    <property type="entry name" value="Glycerol uptake facilitator protein"/>
    <property type="match status" value="1"/>
</dbReference>
<feature type="transmembrane region" description="Helical" evidence="6">
    <location>
        <begin position="53"/>
        <end position="72"/>
    </location>
</feature>
<feature type="transmembrane region" description="Helical" evidence="6">
    <location>
        <begin position="103"/>
        <end position="127"/>
    </location>
</feature>
<evidence type="ECO:0000256" key="5">
    <source>
        <dbReference type="ARBA" id="ARBA00049660"/>
    </source>
</evidence>
<comment type="caution">
    <text evidence="7">The sequence shown here is derived from an EMBL/GenBank/DDBJ whole genome shotgun (WGS) entry which is preliminary data.</text>
</comment>
<feature type="transmembrane region" description="Helical" evidence="6">
    <location>
        <begin position="177"/>
        <end position="195"/>
    </location>
</feature>
<feature type="transmembrane region" description="Helical" evidence="6">
    <location>
        <begin position="20"/>
        <end position="41"/>
    </location>
</feature>
<dbReference type="GO" id="GO:0015499">
    <property type="term" value="F:formate transmembrane transporter activity"/>
    <property type="evidence" value="ECO:0007669"/>
    <property type="project" value="TreeGrafter"/>
</dbReference>
<dbReference type="Pfam" id="PF01226">
    <property type="entry name" value="Form_Nir_trans"/>
    <property type="match status" value="1"/>
</dbReference>
<dbReference type="PANTHER" id="PTHR30520">
    <property type="entry name" value="FORMATE TRANSPORTER-RELATED"/>
    <property type="match status" value="1"/>
</dbReference>
<accession>A0A1V5SX80</accession>
<evidence type="ECO:0000256" key="6">
    <source>
        <dbReference type="SAM" id="Phobius"/>
    </source>
</evidence>
<dbReference type="GO" id="GO:0005886">
    <property type="term" value="C:plasma membrane"/>
    <property type="evidence" value="ECO:0007669"/>
    <property type="project" value="TreeGrafter"/>
</dbReference>
<dbReference type="Proteomes" id="UP000485569">
    <property type="component" value="Unassembled WGS sequence"/>
</dbReference>
<dbReference type="InterPro" id="IPR023271">
    <property type="entry name" value="Aquaporin-like"/>
</dbReference>
<organism evidence="7">
    <name type="scientific">Candidatus Atribacter allofermentans</name>
    <dbReference type="NCBI Taxonomy" id="1852833"/>
    <lineage>
        <taxon>Bacteria</taxon>
        <taxon>Pseudomonadati</taxon>
        <taxon>Atribacterota</taxon>
        <taxon>Atribacteria</taxon>
        <taxon>Atribacterales</taxon>
        <taxon>Atribacteraceae</taxon>
        <taxon>Atribacter</taxon>
    </lineage>
</organism>
<evidence type="ECO:0000256" key="1">
    <source>
        <dbReference type="ARBA" id="ARBA00004141"/>
    </source>
</evidence>
<reference evidence="7" key="1">
    <citation type="submission" date="2017-02" db="EMBL/GenBank/DDBJ databases">
        <title>Delving into the versatile metabolic prowess of the omnipresent phylum Bacteroidetes.</title>
        <authorList>
            <person name="Nobu M.K."/>
            <person name="Mei R."/>
            <person name="Narihiro T."/>
            <person name="Kuroda K."/>
            <person name="Liu W.-T."/>
        </authorList>
    </citation>
    <scope>NUCLEOTIDE SEQUENCE</scope>
    <source>
        <strain evidence="7">ADurb.Bin276</strain>
    </source>
</reference>
<protein>
    <submittedName>
        <fullName evidence="7">Putative formate transporter 1</fullName>
    </submittedName>
</protein>
<name>A0A1V5SX80_9BACT</name>
<keyword evidence="3 6" id="KW-1133">Transmembrane helix</keyword>
<keyword evidence="4 6" id="KW-0472">Membrane</keyword>
<gene>
    <name evidence="7" type="primary">focA</name>
    <name evidence="7" type="ORF">BWY41_00930</name>
</gene>
<keyword evidence="2 6" id="KW-0812">Transmembrane</keyword>
<feature type="transmembrane region" description="Helical" evidence="6">
    <location>
        <begin position="147"/>
        <end position="170"/>
    </location>
</feature>
<sequence>METDHATFIRWCNGKTQKRALSLFIGSILAGAYIGFASQLYTLVTASSGLSYGLSQILGGLVFSVGLIFVVLGKADLFTGNCLLSYSCFDSLSSWLNTLKNWVIVYLGNFVGALLLVGLYHTSGLFASGQGVIAERAYTIASAKVSLAFFPALSRGILCNWLVCFAVLLCIYSENNLTKLLVIPAPILTFVALGYEHSVANMYFLPAGIIAQGYFSAEKLLHWGDIFRNLLPVTLGNIIGGVVLVSLFYWIIQGKLAK</sequence>
<dbReference type="InterPro" id="IPR000292">
    <property type="entry name" value="For/NO2_transpt"/>
</dbReference>
<dbReference type="EMBL" id="MWBQ01000062">
    <property type="protein sequence ID" value="OQA58944.1"/>
    <property type="molecule type" value="Genomic_DNA"/>
</dbReference>
<dbReference type="PANTHER" id="PTHR30520:SF6">
    <property type="entry name" value="FORMATE_NITRATE FAMILY TRANSPORTER (EUROFUNG)"/>
    <property type="match status" value="1"/>
</dbReference>
<evidence type="ECO:0000256" key="3">
    <source>
        <dbReference type="ARBA" id="ARBA00022989"/>
    </source>
</evidence>
<comment type="subcellular location">
    <subcellularLocation>
        <location evidence="1">Membrane</location>
        <topology evidence="1">Multi-pass membrane protein</topology>
    </subcellularLocation>
</comment>
<comment type="similarity">
    <text evidence="5">Belongs to the FNT transporter (TC 1.A.16) family.</text>
</comment>
<proteinExistence type="inferred from homology"/>
<dbReference type="AlphaFoldDB" id="A0A1V5SX80"/>